<dbReference type="PROSITE" id="PS50006">
    <property type="entry name" value="FHA_DOMAIN"/>
    <property type="match status" value="1"/>
</dbReference>
<comment type="subcellular location">
    <subcellularLocation>
        <location evidence="1">Secreted</location>
    </subcellularLocation>
</comment>
<keyword evidence="2" id="KW-0964">Secreted</keyword>
<evidence type="ECO:0000313" key="11">
    <source>
        <dbReference type="EMBL" id="SHI79302.1"/>
    </source>
</evidence>
<proteinExistence type="predicted"/>
<evidence type="ECO:0000259" key="9">
    <source>
        <dbReference type="PROSITE" id="PS50006"/>
    </source>
</evidence>
<dbReference type="InterPro" id="IPR001000">
    <property type="entry name" value="GH10_dom"/>
</dbReference>
<dbReference type="GO" id="GO:0000272">
    <property type="term" value="P:polysaccharide catabolic process"/>
    <property type="evidence" value="ECO:0007669"/>
    <property type="project" value="UniProtKB-KW"/>
</dbReference>
<protein>
    <submittedName>
        <fullName evidence="11">VCBS repeat-containing protein</fullName>
    </submittedName>
</protein>
<dbReference type="STRING" id="1123071.SAMN02745181_0902"/>
<dbReference type="InterPro" id="IPR055372">
    <property type="entry name" value="CBM96"/>
</dbReference>
<evidence type="ECO:0000256" key="7">
    <source>
        <dbReference type="SAM" id="MobiDB-lite"/>
    </source>
</evidence>
<reference evidence="11 12" key="1">
    <citation type="submission" date="2016-11" db="EMBL/GenBank/DDBJ databases">
        <authorList>
            <person name="Jaros S."/>
            <person name="Januszkiewicz K."/>
            <person name="Wedrychowicz H."/>
        </authorList>
    </citation>
    <scope>NUCLEOTIDE SEQUENCE [LARGE SCALE GENOMIC DNA]</scope>
    <source>
        <strain evidence="11 12">DSM 18772</strain>
    </source>
</reference>
<dbReference type="Pfam" id="PF17892">
    <property type="entry name" value="Cadherin_5"/>
    <property type="match status" value="1"/>
</dbReference>
<dbReference type="InterPro" id="IPR000253">
    <property type="entry name" value="FHA_dom"/>
</dbReference>
<dbReference type="InterPro" id="IPR041690">
    <property type="entry name" value="Cadherin_5"/>
</dbReference>
<feature type="signal peptide" evidence="8">
    <location>
        <begin position="1"/>
        <end position="22"/>
    </location>
</feature>
<evidence type="ECO:0000256" key="3">
    <source>
        <dbReference type="ARBA" id="ARBA00022729"/>
    </source>
</evidence>
<feature type="domain" description="GH10" evidence="10">
    <location>
        <begin position="366"/>
        <end position="660"/>
    </location>
</feature>
<dbReference type="Gene3D" id="2.60.40.3440">
    <property type="match status" value="1"/>
</dbReference>
<evidence type="ECO:0000256" key="2">
    <source>
        <dbReference type="ARBA" id="ARBA00022525"/>
    </source>
</evidence>
<feature type="domain" description="FHA" evidence="9">
    <location>
        <begin position="288"/>
        <end position="344"/>
    </location>
</feature>
<dbReference type="OrthoDB" id="9809277at2"/>
<evidence type="ECO:0000256" key="5">
    <source>
        <dbReference type="ARBA" id="ARBA00023277"/>
    </source>
</evidence>
<dbReference type="Proteomes" id="UP000184510">
    <property type="component" value="Unassembled WGS sequence"/>
</dbReference>
<keyword evidence="5" id="KW-0119">Carbohydrate metabolism</keyword>
<dbReference type="RefSeq" id="WP_143158275.1">
    <property type="nucleotide sequence ID" value="NZ_FQYR01000002.1"/>
</dbReference>
<evidence type="ECO:0000256" key="1">
    <source>
        <dbReference type="ARBA" id="ARBA00004613"/>
    </source>
</evidence>
<dbReference type="PANTHER" id="PTHR31490">
    <property type="entry name" value="GLYCOSYL HYDROLASE"/>
    <property type="match status" value="1"/>
</dbReference>
<dbReference type="SUPFAM" id="SSF51445">
    <property type="entry name" value="(Trans)glycosidases"/>
    <property type="match status" value="1"/>
</dbReference>
<feature type="chain" id="PRO_5012409636" evidence="8">
    <location>
        <begin position="23"/>
        <end position="1028"/>
    </location>
</feature>
<dbReference type="GO" id="GO:0005576">
    <property type="term" value="C:extracellular region"/>
    <property type="evidence" value="ECO:0007669"/>
    <property type="project" value="UniProtKB-SubCell"/>
</dbReference>
<dbReference type="InParanoid" id="A0A1M6E1B5"/>
<accession>A0A1M6E1B5</accession>
<dbReference type="PROSITE" id="PS51760">
    <property type="entry name" value="GH10_2"/>
    <property type="match status" value="1"/>
</dbReference>
<sequence length="1028" mass="114147">MLTRSLSLIILCLATIVPTLTAQTIVDVPVSADTWVNDARPTRTYGDSSKMRLKSSGKIGFLQFDVEGIPGTILSAELHLYALSTTSEITIHDVADDTWDEKQLMWDNKPDITTLATATGSTTANSYTSYDLGNLITMNGLHSLALQTSSTSFVDLGTREASQGAFLRITYDNSNEAPEGKDDEFYVIHDTARTISQPGVLSNDTDANDDAITAVLESTTTKGSLALSADGSFVYTPTPGQYGTDSFTYRVSDGNFQSDPVTVTLYLRGRAILLSDAERDQLENDLGITLGLNQELDLIWAVDPPPADSSRLDQAHARIEQHRKSDFTLQIMDANGNALQNAAIHASLKKRKFRFGGVLSLKHFASADTDGHHGQAYKDKIKTYFDAVGLMNGLKPKLRGGFEEYLPDFFDWCSNHDVPVRGHLLLWPGGSHLSADIEAKTTAIEESEDPTEIATLTDELRTLVDNEITSWAAKWDVYEWDVLNEILSNQRLQNIFGDAEMIRWYNLAEQNKVNPDADLLLNDFQIISGKNENRIATYKERLDYLINNGAPITAIGFQSRFKWQQEDPETLYDRLEQFSSYNMSLVGTEFEIKTTPDVFEPDEYLRARMTAEIMTSYFSHPKVTALFAWDFGKDYSERALIDQNGDPKLNGLVWYYLSRIRFNTSADTNSNTGTAQFRGIHGEYEITIEHEGRSYSTTINLLDNNTQAITIPFAAAESREYSVEADTFAFENNPDLSPENWQRLELRTQADGPYTRIAFLRFDLHGLHGTNVSTILKLYSELGRDSLSVHLVEDSSWNAQNLNWNNKPALGTKLTTVSLQDEAWTEIPLTLSQGNSGYLTLALVNDNDTLAKISSSESSNPPSLLVTNTFEDNDLDGQSDLLDDDDDNDKLPDSYEARHGLDYLNITDGNADHDLDGVSTALEFVLGLSASQAGDSPVNIEHSADGTTTLAYQLRQNEDLTGGTLSLEFSTELTSWQPLNETNLSSAGLSPLWQQSSKANPDGDLETFNIQLPDCEQIFIRAKVQTSP</sequence>
<dbReference type="PRINTS" id="PR00134">
    <property type="entry name" value="GLHYDRLASE10"/>
</dbReference>
<dbReference type="Pfam" id="PF24517">
    <property type="entry name" value="CBM96"/>
    <property type="match status" value="2"/>
</dbReference>
<dbReference type="PANTHER" id="PTHR31490:SF1">
    <property type="entry name" value="ENDO-1,4-BETA-XYLANASE 1"/>
    <property type="match status" value="1"/>
</dbReference>
<dbReference type="AlphaFoldDB" id="A0A1M6E1B5"/>
<feature type="compositionally biased region" description="Acidic residues" evidence="7">
    <location>
        <begin position="871"/>
        <end position="888"/>
    </location>
</feature>
<evidence type="ECO:0000259" key="10">
    <source>
        <dbReference type="PROSITE" id="PS51760"/>
    </source>
</evidence>
<dbReference type="InterPro" id="IPR017853">
    <property type="entry name" value="GH"/>
</dbReference>
<evidence type="ECO:0000256" key="4">
    <source>
        <dbReference type="ARBA" id="ARBA00022801"/>
    </source>
</evidence>
<evidence type="ECO:0000256" key="8">
    <source>
        <dbReference type="SAM" id="SignalP"/>
    </source>
</evidence>
<evidence type="ECO:0000256" key="6">
    <source>
        <dbReference type="ARBA" id="ARBA00023326"/>
    </source>
</evidence>
<organism evidence="11 12">
    <name type="scientific">Rubritalea squalenifaciens DSM 18772</name>
    <dbReference type="NCBI Taxonomy" id="1123071"/>
    <lineage>
        <taxon>Bacteria</taxon>
        <taxon>Pseudomonadati</taxon>
        <taxon>Verrucomicrobiota</taxon>
        <taxon>Verrucomicrobiia</taxon>
        <taxon>Verrucomicrobiales</taxon>
        <taxon>Rubritaleaceae</taxon>
        <taxon>Rubritalea</taxon>
    </lineage>
</organism>
<feature type="compositionally biased region" description="Low complexity" evidence="7">
    <location>
        <begin position="854"/>
        <end position="863"/>
    </location>
</feature>
<dbReference type="NCBIfam" id="NF033679">
    <property type="entry name" value="DNRLRE_dom"/>
    <property type="match status" value="2"/>
</dbReference>
<dbReference type="Gene3D" id="3.20.20.80">
    <property type="entry name" value="Glycosidases"/>
    <property type="match status" value="1"/>
</dbReference>
<name>A0A1M6E1B5_9BACT</name>
<dbReference type="InterPro" id="IPR044846">
    <property type="entry name" value="GH10"/>
</dbReference>
<keyword evidence="3 8" id="KW-0732">Signal</keyword>
<keyword evidence="6" id="KW-0624">Polysaccharide degradation</keyword>
<dbReference type="GO" id="GO:0004553">
    <property type="term" value="F:hydrolase activity, hydrolyzing O-glycosyl compounds"/>
    <property type="evidence" value="ECO:0007669"/>
    <property type="project" value="InterPro"/>
</dbReference>
<dbReference type="Pfam" id="PF00331">
    <property type="entry name" value="Glyco_hydro_10"/>
    <property type="match status" value="1"/>
</dbReference>
<gene>
    <name evidence="11" type="ORF">SAMN02745181_0902</name>
</gene>
<dbReference type="EMBL" id="FQYR01000002">
    <property type="protein sequence ID" value="SHI79302.1"/>
    <property type="molecule type" value="Genomic_DNA"/>
</dbReference>
<feature type="region of interest" description="Disordered" evidence="7">
    <location>
        <begin position="853"/>
        <end position="891"/>
    </location>
</feature>
<keyword evidence="4" id="KW-0378">Hydrolase</keyword>
<keyword evidence="12" id="KW-1185">Reference proteome</keyword>
<evidence type="ECO:0000313" key="12">
    <source>
        <dbReference type="Proteomes" id="UP000184510"/>
    </source>
</evidence>